<accession>A0ABY4ZUA9</accession>
<reference evidence="2 3" key="1">
    <citation type="submission" date="2022-04" db="EMBL/GenBank/DDBJ databases">
        <title>Genome sequence of soybean root-associated Caulobacter segnis RL271.</title>
        <authorList>
            <person name="Longley R."/>
            <person name="Bonito G."/>
            <person name="Trigodet F."/>
            <person name="Crosson S."/>
            <person name="Fiebig A."/>
        </authorList>
    </citation>
    <scope>NUCLEOTIDE SEQUENCE [LARGE SCALE GENOMIC DNA]</scope>
    <source>
        <strain evidence="2 3">RL271</strain>
    </source>
</reference>
<gene>
    <name evidence="2" type="ORF">MZV50_01670</name>
</gene>
<dbReference type="InterPro" id="IPR032710">
    <property type="entry name" value="NTF2-like_dom_sf"/>
</dbReference>
<organism evidence="2 3">
    <name type="scientific">Caulobacter segnis</name>
    <dbReference type="NCBI Taxonomy" id="88688"/>
    <lineage>
        <taxon>Bacteria</taxon>
        <taxon>Pseudomonadati</taxon>
        <taxon>Pseudomonadota</taxon>
        <taxon>Alphaproteobacteria</taxon>
        <taxon>Caulobacterales</taxon>
        <taxon>Caulobacteraceae</taxon>
        <taxon>Caulobacter</taxon>
    </lineage>
</organism>
<dbReference type="EMBL" id="CP096040">
    <property type="protein sequence ID" value="USQ96331.1"/>
    <property type="molecule type" value="Genomic_DNA"/>
</dbReference>
<sequence length="135" mass="14981">MSDFDTFLDIRRQAAEAYVNGKAGPLDMLAATACPASFFPPRGGHEEGADRVADMYARDAISFVEGGETTLEILHSDAVGDLAYWTGLQHAKVRLTGHDEPVEMHLRITELFRHEDGAWRLIHRHADPLVKPEAN</sequence>
<dbReference type="SUPFAM" id="SSF54427">
    <property type="entry name" value="NTF2-like"/>
    <property type="match status" value="1"/>
</dbReference>
<evidence type="ECO:0000313" key="3">
    <source>
        <dbReference type="Proteomes" id="UP001057520"/>
    </source>
</evidence>
<proteinExistence type="predicted"/>
<dbReference type="Pfam" id="PF13474">
    <property type="entry name" value="SnoaL_3"/>
    <property type="match status" value="1"/>
</dbReference>
<protein>
    <submittedName>
        <fullName evidence="2">DUF4440 domain-containing protein</fullName>
    </submittedName>
</protein>
<evidence type="ECO:0000259" key="1">
    <source>
        <dbReference type="Pfam" id="PF13474"/>
    </source>
</evidence>
<name>A0ABY4ZUA9_9CAUL</name>
<dbReference type="Proteomes" id="UP001057520">
    <property type="component" value="Chromosome"/>
</dbReference>
<dbReference type="Gene3D" id="3.10.450.50">
    <property type="match status" value="1"/>
</dbReference>
<keyword evidence="3" id="KW-1185">Reference proteome</keyword>
<evidence type="ECO:0000313" key="2">
    <source>
        <dbReference type="EMBL" id="USQ96331.1"/>
    </source>
</evidence>
<dbReference type="InterPro" id="IPR037401">
    <property type="entry name" value="SnoaL-like"/>
</dbReference>
<feature type="domain" description="SnoaL-like" evidence="1">
    <location>
        <begin position="37"/>
        <end position="126"/>
    </location>
</feature>